<gene>
    <name evidence="7" type="ORF">RJ639_010004</name>
</gene>
<dbReference type="Pfam" id="PF25597">
    <property type="entry name" value="SH3_retrovirus"/>
    <property type="match status" value="1"/>
</dbReference>
<feature type="region of interest" description="Disordered" evidence="5">
    <location>
        <begin position="775"/>
        <end position="839"/>
    </location>
</feature>
<dbReference type="InterPro" id="IPR043502">
    <property type="entry name" value="DNA/RNA_pol_sf"/>
</dbReference>
<keyword evidence="2" id="KW-0479">Metal-binding</keyword>
<sequence length="1131" mass="125196">MAKDAETSKPKHLDPTSEYYLSSQANSGNSFTKDTLKGDNYVAWEQSAILTLKSHNKLAIIDGRITKLDPKSEDFLAWDIVNSTLCSWICNSLDPPICATMSRLNEAKLIWDSLKTRYSIPNRPRIYKLWSDVSMTTQGGASVITYYTKLLGMWDELLTLSPLESCGCPKESMPWSCRKSLTGASLVAVTLPRRLVFMPKMGRLLHDLSGLVSATAGDPDRTPTRRPWCTFGHRVGHTQEKCYRRLGIASPGKGRGRGRGSPAMSQNAVDSSSGPLQGSAATTQNNNPSPSQAQAAATSALPGLTPEQMQRLITFLESSPSGTYSLVGKSLPPTHTWLIDSGASHHMTGNLNFFSSIWDIPPSPVGLPDGLQTNAIKAGSVSLADGITLRHVLYVPNLAVNLISVSCLATDANCFVSFSNDICVLQDRTSRSPIGLGKMHRGVFVFQPLSTATVASISESYELYHRRMGHPSSQPLIHLPTVSVVSPSLKTICDVCCRAKHSRTVFPDSTSRAMDIFGLVHCDIWGPDRVSTISGTKYFLTIMDDYSRAVWVYLMHDKGQTGTLFRNFCNMVHTQFGKLVKIIRSDNDHEFDSQPMTQFYNDHGILHQTSMVDTPKQNGRVERKHRHILEVARALRFQANLPIEFWGGCVLTAAHLINRTPLAILKHKTLHELIFQKVPSYSHLRVFGCLCYAHTKFADKFAPRSRRCVFLGYPPGKKGWRVYDLETNQVFFFRDVKFEETVFPFTTPLGPSPTPATTTFFPAWDCAEHPMASPLVIGGDTPPVTGGDPPPSPAATPSPGLSGITAGPDPEISSSASPPSSPTAPSPTLGRGKRQKKVPSVLKDYSPRNWFAKLSTALRSYGFLQSHADHTLFTYRKGDVFLSVLVYVDDLILAGNNITACSLFKKYLNDCFKLKDLGPLKTTVLLLLAVLSFPTQDHIGDFIGRLVYLTITRPDICYAVHVLSQFMQSPHSQHWDAALRVLRCPLTRRSVTGYFVSFGNSPISWRTKKQSTVSRSSAEAEYCSMAVTTCELTWLKSFLLSLGVHHDRPMRLFCDNQAALHIASNPVFHERTKHIEIDCHYVREQLLAGNISATHVRTAQQVADIFTKALGRHQFHYLCGKLGIRNLFAPT</sequence>
<dbReference type="InterPro" id="IPR039537">
    <property type="entry name" value="Retrotran_Ty1/copia-like"/>
</dbReference>
<keyword evidence="3" id="KW-0064">Aspartyl protease</keyword>
<evidence type="ECO:0000256" key="2">
    <source>
        <dbReference type="ARBA" id="ARBA00022723"/>
    </source>
</evidence>
<dbReference type="EMBL" id="JAVXUP010001182">
    <property type="protein sequence ID" value="KAK3014905.1"/>
    <property type="molecule type" value="Genomic_DNA"/>
</dbReference>
<protein>
    <recommendedName>
        <fullName evidence="6">Integrase catalytic domain-containing protein</fullName>
    </recommendedName>
</protein>
<dbReference type="PANTHER" id="PTHR42648:SF31">
    <property type="entry name" value="RNA-DIRECTED DNA POLYMERASE"/>
    <property type="match status" value="1"/>
</dbReference>
<dbReference type="InterPro" id="IPR001584">
    <property type="entry name" value="Integrase_cat-core"/>
</dbReference>
<dbReference type="InterPro" id="IPR013103">
    <property type="entry name" value="RVT_2"/>
</dbReference>
<feature type="region of interest" description="Disordered" evidence="5">
    <location>
        <begin position="242"/>
        <end position="299"/>
    </location>
</feature>
<dbReference type="PANTHER" id="PTHR42648">
    <property type="entry name" value="TRANSPOSASE, PUTATIVE-RELATED"/>
    <property type="match status" value="1"/>
</dbReference>
<dbReference type="AlphaFoldDB" id="A0AA88VUB0"/>
<dbReference type="SUPFAM" id="SSF56672">
    <property type="entry name" value="DNA/RNA polymerases"/>
    <property type="match status" value="1"/>
</dbReference>
<dbReference type="InterPro" id="IPR036397">
    <property type="entry name" value="RNaseH_sf"/>
</dbReference>
<keyword evidence="1" id="KW-0645">Protease</keyword>
<dbReference type="InterPro" id="IPR057670">
    <property type="entry name" value="SH3_retrovirus"/>
</dbReference>
<reference evidence="7" key="1">
    <citation type="submission" date="2022-12" db="EMBL/GenBank/DDBJ databases">
        <title>Draft genome assemblies for two species of Escallonia (Escalloniales).</title>
        <authorList>
            <person name="Chanderbali A."/>
            <person name="Dervinis C."/>
            <person name="Anghel I."/>
            <person name="Soltis D."/>
            <person name="Soltis P."/>
            <person name="Zapata F."/>
        </authorList>
    </citation>
    <scope>NUCLEOTIDE SEQUENCE</scope>
    <source>
        <strain evidence="7">UCBG64.0493</strain>
        <tissue evidence="7">Leaf</tissue>
    </source>
</reference>
<evidence type="ECO:0000313" key="8">
    <source>
        <dbReference type="Proteomes" id="UP001188597"/>
    </source>
</evidence>
<dbReference type="CDD" id="cd09272">
    <property type="entry name" value="RNase_HI_RT_Ty1"/>
    <property type="match status" value="1"/>
</dbReference>
<dbReference type="Proteomes" id="UP001188597">
    <property type="component" value="Unassembled WGS sequence"/>
</dbReference>
<keyword evidence="4" id="KW-0378">Hydrolase</keyword>
<evidence type="ECO:0000256" key="1">
    <source>
        <dbReference type="ARBA" id="ARBA00022670"/>
    </source>
</evidence>
<dbReference type="GO" id="GO:0015074">
    <property type="term" value="P:DNA integration"/>
    <property type="evidence" value="ECO:0007669"/>
    <property type="project" value="InterPro"/>
</dbReference>
<dbReference type="GO" id="GO:0046872">
    <property type="term" value="F:metal ion binding"/>
    <property type="evidence" value="ECO:0007669"/>
    <property type="project" value="UniProtKB-KW"/>
</dbReference>
<comment type="caution">
    <text evidence="7">The sequence shown here is derived from an EMBL/GenBank/DDBJ whole genome shotgun (WGS) entry which is preliminary data.</text>
</comment>
<dbReference type="GO" id="GO:0003676">
    <property type="term" value="F:nucleic acid binding"/>
    <property type="evidence" value="ECO:0007669"/>
    <property type="project" value="InterPro"/>
</dbReference>
<dbReference type="Pfam" id="PF14244">
    <property type="entry name" value="Retrotran_gag_3"/>
    <property type="match status" value="1"/>
</dbReference>
<dbReference type="InterPro" id="IPR012337">
    <property type="entry name" value="RNaseH-like_sf"/>
</dbReference>
<dbReference type="PROSITE" id="PS50994">
    <property type="entry name" value="INTEGRASE"/>
    <property type="match status" value="1"/>
</dbReference>
<evidence type="ECO:0000256" key="4">
    <source>
        <dbReference type="ARBA" id="ARBA00022801"/>
    </source>
</evidence>
<evidence type="ECO:0000256" key="5">
    <source>
        <dbReference type="SAM" id="MobiDB-lite"/>
    </source>
</evidence>
<accession>A0AA88VUB0</accession>
<feature type="domain" description="Integrase catalytic" evidence="6">
    <location>
        <begin position="517"/>
        <end position="678"/>
    </location>
</feature>
<dbReference type="InterPro" id="IPR029472">
    <property type="entry name" value="Copia-like_N"/>
</dbReference>
<feature type="compositionally biased region" description="Low complexity" evidence="5">
    <location>
        <begin position="778"/>
        <end position="787"/>
    </location>
</feature>
<dbReference type="GO" id="GO:0006508">
    <property type="term" value="P:proteolysis"/>
    <property type="evidence" value="ECO:0007669"/>
    <property type="project" value="UniProtKB-KW"/>
</dbReference>
<evidence type="ECO:0000256" key="3">
    <source>
        <dbReference type="ARBA" id="ARBA00022750"/>
    </source>
</evidence>
<proteinExistence type="predicted"/>
<dbReference type="Pfam" id="PF07727">
    <property type="entry name" value="RVT_2"/>
    <property type="match status" value="1"/>
</dbReference>
<feature type="compositionally biased region" description="Polar residues" evidence="5">
    <location>
        <begin position="263"/>
        <end position="282"/>
    </location>
</feature>
<evidence type="ECO:0000313" key="7">
    <source>
        <dbReference type="EMBL" id="KAK3014905.1"/>
    </source>
</evidence>
<dbReference type="Pfam" id="PF22936">
    <property type="entry name" value="Pol_BBD"/>
    <property type="match status" value="1"/>
</dbReference>
<dbReference type="Pfam" id="PF00665">
    <property type="entry name" value="rve"/>
    <property type="match status" value="1"/>
</dbReference>
<dbReference type="Gene3D" id="3.30.420.10">
    <property type="entry name" value="Ribonuclease H-like superfamily/Ribonuclease H"/>
    <property type="match status" value="1"/>
</dbReference>
<dbReference type="InterPro" id="IPR054722">
    <property type="entry name" value="PolX-like_BBD"/>
</dbReference>
<dbReference type="GO" id="GO:0004190">
    <property type="term" value="F:aspartic-type endopeptidase activity"/>
    <property type="evidence" value="ECO:0007669"/>
    <property type="project" value="UniProtKB-KW"/>
</dbReference>
<dbReference type="SUPFAM" id="SSF53098">
    <property type="entry name" value="Ribonuclease H-like"/>
    <property type="match status" value="1"/>
</dbReference>
<name>A0AA88VUB0_9ASTE</name>
<feature type="compositionally biased region" description="Low complexity" evidence="5">
    <location>
        <begin position="283"/>
        <end position="299"/>
    </location>
</feature>
<evidence type="ECO:0000259" key="6">
    <source>
        <dbReference type="PROSITE" id="PS50994"/>
    </source>
</evidence>
<keyword evidence="8" id="KW-1185">Reference proteome</keyword>
<organism evidence="7 8">
    <name type="scientific">Escallonia herrerae</name>
    <dbReference type="NCBI Taxonomy" id="1293975"/>
    <lineage>
        <taxon>Eukaryota</taxon>
        <taxon>Viridiplantae</taxon>
        <taxon>Streptophyta</taxon>
        <taxon>Embryophyta</taxon>
        <taxon>Tracheophyta</taxon>
        <taxon>Spermatophyta</taxon>
        <taxon>Magnoliopsida</taxon>
        <taxon>eudicotyledons</taxon>
        <taxon>Gunneridae</taxon>
        <taxon>Pentapetalae</taxon>
        <taxon>asterids</taxon>
        <taxon>campanulids</taxon>
        <taxon>Escalloniales</taxon>
        <taxon>Escalloniaceae</taxon>
        <taxon>Escallonia</taxon>
    </lineage>
</organism>